<dbReference type="InterPro" id="IPR037053">
    <property type="entry name" value="Phage_tail_collar_dom_sf"/>
</dbReference>
<reference evidence="2" key="1">
    <citation type="submission" date="2020-09" db="EMBL/GenBank/DDBJ databases">
        <title>A novel bacterium of genus Paenibacillus, isolated from South China Sea.</title>
        <authorList>
            <person name="Huang H."/>
            <person name="Mo K."/>
            <person name="Hu Y."/>
        </authorList>
    </citation>
    <scope>NUCLEOTIDE SEQUENCE</scope>
    <source>
        <strain evidence="2">IB182493</strain>
    </source>
</reference>
<dbReference type="Pfam" id="PF07484">
    <property type="entry name" value="Collar"/>
    <property type="match status" value="1"/>
</dbReference>
<evidence type="ECO:0000313" key="3">
    <source>
        <dbReference type="Proteomes" id="UP000632125"/>
    </source>
</evidence>
<feature type="domain" description="Phage tail collar" evidence="1">
    <location>
        <begin position="1"/>
        <end position="53"/>
    </location>
</feature>
<keyword evidence="3" id="KW-1185">Reference proteome</keyword>
<protein>
    <submittedName>
        <fullName evidence="2">Phage tail protein</fullName>
    </submittedName>
</protein>
<comment type="caution">
    <text evidence="2">The sequence shown here is derived from an EMBL/GenBank/DDBJ whole genome shotgun (WGS) entry which is preliminary data.</text>
</comment>
<gene>
    <name evidence="2" type="ORF">IDH41_03945</name>
</gene>
<dbReference type="Proteomes" id="UP000632125">
    <property type="component" value="Unassembled WGS sequence"/>
</dbReference>
<accession>A0A927CGL6</accession>
<dbReference type="InterPro" id="IPR011083">
    <property type="entry name" value="Phage_tail_collar_dom"/>
</dbReference>
<sequence>MFGGTFAPLGWELCDGRLLSISENELLFSLLGTTYGGDGQTTFAVPNLASRIPVGQGTNPQTGTNYVIGQRGGTENVTLTQTELPAHTHVAVASSQAGTQISPAGAVWAAQTMQNVYSQQPPTVQMSPQSLSPFGGNQPHDNMMPFLAINFIIATEGTYPSRD</sequence>
<evidence type="ECO:0000313" key="2">
    <source>
        <dbReference type="EMBL" id="MBD2867718.1"/>
    </source>
</evidence>
<name>A0A927CGL6_9BACL</name>
<dbReference type="SUPFAM" id="SSF88874">
    <property type="entry name" value="Receptor-binding domain of short tail fibre protein gp12"/>
    <property type="match status" value="1"/>
</dbReference>
<evidence type="ECO:0000259" key="1">
    <source>
        <dbReference type="Pfam" id="PF07484"/>
    </source>
</evidence>
<dbReference type="EMBL" id="JACXIY010000003">
    <property type="protein sequence ID" value="MBD2867718.1"/>
    <property type="molecule type" value="Genomic_DNA"/>
</dbReference>
<proteinExistence type="predicted"/>
<dbReference type="AlphaFoldDB" id="A0A927CGL6"/>
<organism evidence="2 3">
    <name type="scientific">Paenibacillus arenilitoris</name>
    <dbReference type="NCBI Taxonomy" id="2772299"/>
    <lineage>
        <taxon>Bacteria</taxon>
        <taxon>Bacillati</taxon>
        <taxon>Bacillota</taxon>
        <taxon>Bacilli</taxon>
        <taxon>Bacillales</taxon>
        <taxon>Paenibacillaceae</taxon>
        <taxon>Paenibacillus</taxon>
    </lineage>
</organism>
<dbReference type="Gene3D" id="3.90.1340.10">
    <property type="entry name" value="Phage tail collar domain"/>
    <property type="match status" value="1"/>
</dbReference>